<dbReference type="PANTHER" id="PTHR35005:SF1">
    <property type="entry name" value="2-AMINO-5-FORMYLAMINO-6-RIBOSYLAMINOPYRIMIDIN-4(3H)-ONE 5'-MONOPHOSPHATE DEFORMYLASE"/>
    <property type="match status" value="1"/>
</dbReference>
<keyword evidence="3" id="KW-0378">Hydrolase</keyword>
<proteinExistence type="inferred from homology"/>
<accession>A0A4Z0M586</accession>
<evidence type="ECO:0000256" key="2">
    <source>
        <dbReference type="ARBA" id="ARBA00022723"/>
    </source>
</evidence>
<dbReference type="AlphaFoldDB" id="A0A4Z0M586"/>
<keyword evidence="7" id="KW-1185">Reference proteome</keyword>
<dbReference type="PANTHER" id="PTHR35005">
    <property type="entry name" value="3-DEHYDRO-SCYLLO-INOSOSE HYDROLASE"/>
    <property type="match status" value="1"/>
</dbReference>
<dbReference type="RefSeq" id="WP_135441545.1">
    <property type="nucleotide sequence ID" value="NZ_SRLE01000005.1"/>
</dbReference>
<dbReference type="InterPro" id="IPR003785">
    <property type="entry name" value="Creatininase/forma_Hydrolase"/>
</dbReference>
<evidence type="ECO:0000256" key="3">
    <source>
        <dbReference type="ARBA" id="ARBA00022801"/>
    </source>
</evidence>
<dbReference type="GO" id="GO:0009231">
    <property type="term" value="P:riboflavin biosynthetic process"/>
    <property type="evidence" value="ECO:0007669"/>
    <property type="project" value="TreeGrafter"/>
</dbReference>
<organism evidence="6 7">
    <name type="scientific">Mangrovimicrobium sediminis</name>
    <dbReference type="NCBI Taxonomy" id="2562682"/>
    <lineage>
        <taxon>Bacteria</taxon>
        <taxon>Pseudomonadati</taxon>
        <taxon>Pseudomonadota</taxon>
        <taxon>Gammaproteobacteria</taxon>
        <taxon>Cellvibrionales</taxon>
        <taxon>Halieaceae</taxon>
        <taxon>Mangrovimicrobium</taxon>
    </lineage>
</organism>
<comment type="similarity">
    <text evidence="5">Belongs to the creatininase superfamily.</text>
</comment>
<comment type="cofactor">
    <cofactor evidence="1">
        <name>Zn(2+)</name>
        <dbReference type="ChEBI" id="CHEBI:29105"/>
    </cofactor>
</comment>
<dbReference type="Gene3D" id="3.40.50.10310">
    <property type="entry name" value="Creatininase"/>
    <property type="match status" value="1"/>
</dbReference>
<evidence type="ECO:0000256" key="4">
    <source>
        <dbReference type="ARBA" id="ARBA00022833"/>
    </source>
</evidence>
<evidence type="ECO:0000313" key="7">
    <source>
        <dbReference type="Proteomes" id="UP000298050"/>
    </source>
</evidence>
<reference evidence="6 7" key="1">
    <citation type="submission" date="2019-04" db="EMBL/GenBank/DDBJ databases">
        <title>Taxonomy of novel Haliea sp. from mangrove soil of West Coast of India.</title>
        <authorList>
            <person name="Verma A."/>
            <person name="Kumar P."/>
            <person name="Krishnamurthi S."/>
        </authorList>
    </citation>
    <scope>NUCLEOTIDE SEQUENCE [LARGE SCALE GENOMIC DNA]</scope>
    <source>
        <strain evidence="6 7">SAOS-164</strain>
    </source>
</reference>
<dbReference type="InterPro" id="IPR024087">
    <property type="entry name" value="Creatininase-like_sf"/>
</dbReference>
<dbReference type="OrthoDB" id="9801445at2"/>
<dbReference type="Proteomes" id="UP000298050">
    <property type="component" value="Unassembled WGS sequence"/>
</dbReference>
<dbReference type="GO" id="GO:0016811">
    <property type="term" value="F:hydrolase activity, acting on carbon-nitrogen (but not peptide) bonds, in linear amides"/>
    <property type="evidence" value="ECO:0007669"/>
    <property type="project" value="TreeGrafter"/>
</dbReference>
<comment type="caution">
    <text evidence="6">The sequence shown here is derived from an EMBL/GenBank/DDBJ whole genome shotgun (WGS) entry which is preliminary data.</text>
</comment>
<evidence type="ECO:0000256" key="1">
    <source>
        <dbReference type="ARBA" id="ARBA00001947"/>
    </source>
</evidence>
<evidence type="ECO:0000256" key="5">
    <source>
        <dbReference type="ARBA" id="ARBA00024029"/>
    </source>
</evidence>
<dbReference type="Pfam" id="PF02633">
    <property type="entry name" value="Creatininase"/>
    <property type="match status" value="1"/>
</dbReference>
<sequence length="265" mass="29333">MRFWQDLTTEDFTHLDPEHTVALLPVGAIEQHGPHLPVSTDATIAESLCIAAAKLVPDDVPLLVMPTQAVGKSTEHMQFEGTVTHSAETLLRSWMEIGDSVARSGLRKLVFFNAHGGQPQVMEICCRELRVKHKMLSVGCSGWSFGPPDADVPDDERRHGIHAGQVETSIMLHLRPDLVKMDKAENFRGLLADVETEFKRLRVLGSTYMGWLSNDLHPLGCSGDATRATAELGALYVEHYSRGLAELLQEVSAYPLSNLRDRGDW</sequence>
<keyword evidence="4" id="KW-0862">Zinc</keyword>
<name>A0A4Z0M586_9GAMM</name>
<gene>
    <name evidence="6" type="ORF">E4634_05100</name>
</gene>
<dbReference type="SUPFAM" id="SSF102215">
    <property type="entry name" value="Creatininase"/>
    <property type="match status" value="1"/>
</dbReference>
<dbReference type="EMBL" id="SRLE01000005">
    <property type="protein sequence ID" value="TGD74587.1"/>
    <property type="molecule type" value="Genomic_DNA"/>
</dbReference>
<dbReference type="GO" id="GO:0046872">
    <property type="term" value="F:metal ion binding"/>
    <property type="evidence" value="ECO:0007669"/>
    <property type="project" value="UniProtKB-KW"/>
</dbReference>
<evidence type="ECO:0000313" key="6">
    <source>
        <dbReference type="EMBL" id="TGD74587.1"/>
    </source>
</evidence>
<keyword evidence="2" id="KW-0479">Metal-binding</keyword>
<protein>
    <submittedName>
        <fullName evidence="6">Creatininase family protein</fullName>
    </submittedName>
</protein>